<sequence length="55" mass="6312">MEWGTVDAVRWLVQTYRPEEIIQVVKDSNSISRKTANLWANYYSIPAFSRVAGGH</sequence>
<organism evidence="1 2">
    <name type="scientific">Calderihabitans maritimus</name>
    <dbReference type="NCBI Taxonomy" id="1246530"/>
    <lineage>
        <taxon>Bacteria</taxon>
        <taxon>Bacillati</taxon>
        <taxon>Bacillota</taxon>
        <taxon>Clostridia</taxon>
        <taxon>Neomoorellales</taxon>
        <taxon>Calderihabitantaceae</taxon>
        <taxon>Calderihabitans</taxon>
    </lineage>
</organism>
<keyword evidence="2" id="KW-1185">Reference proteome</keyword>
<gene>
    <name evidence="1" type="ORF">KKC1_27460</name>
</gene>
<proteinExistence type="predicted"/>
<dbReference type="AlphaFoldDB" id="A0A1Z5HW31"/>
<name>A0A1Z5HW31_9FIRM</name>
<accession>A0A1Z5HW31</accession>
<protein>
    <submittedName>
        <fullName evidence="1">Uncharacterized protein</fullName>
    </submittedName>
</protein>
<reference evidence="2" key="1">
    <citation type="journal article" date="2017" name="Appl. Environ. Microbiol.">
        <title>Genomic Analysis of Calderihabitans maritimus KKC1, a Thermophilic, Hydrogenogenic, Carboxydotrophic Bacterium Isolated from Marine Sediment.</title>
        <authorList>
            <person name="Omae K."/>
            <person name="Yoneda Y."/>
            <person name="Fukuyama Y."/>
            <person name="Yoshida T."/>
            <person name="Sako Y."/>
        </authorList>
    </citation>
    <scope>NUCLEOTIDE SEQUENCE [LARGE SCALE GENOMIC DNA]</scope>
    <source>
        <strain evidence="2">KKC1</strain>
    </source>
</reference>
<dbReference type="EMBL" id="BDGJ01000164">
    <property type="protein sequence ID" value="GAW93618.1"/>
    <property type="molecule type" value="Genomic_DNA"/>
</dbReference>
<comment type="caution">
    <text evidence="1">The sequence shown here is derived from an EMBL/GenBank/DDBJ whole genome shotgun (WGS) entry which is preliminary data.</text>
</comment>
<evidence type="ECO:0000313" key="1">
    <source>
        <dbReference type="EMBL" id="GAW93618.1"/>
    </source>
</evidence>
<dbReference type="Proteomes" id="UP000197032">
    <property type="component" value="Unassembled WGS sequence"/>
</dbReference>
<evidence type="ECO:0000313" key="2">
    <source>
        <dbReference type="Proteomes" id="UP000197032"/>
    </source>
</evidence>